<dbReference type="EMBL" id="POUD01000021">
    <property type="protein sequence ID" value="PZG20935.1"/>
    <property type="molecule type" value="Genomic_DNA"/>
</dbReference>
<name>A0A2W2EXF2_9ACTN</name>
<accession>A0A2W2EXF2</accession>
<feature type="region of interest" description="Disordered" evidence="1">
    <location>
        <begin position="206"/>
        <end position="226"/>
    </location>
</feature>
<dbReference type="AlphaFoldDB" id="A0A2W2EXF2"/>
<dbReference type="Gene3D" id="2.50.20.20">
    <property type="match status" value="1"/>
</dbReference>
<organism evidence="2 3">
    <name type="scientific">Nonomuraea aridisoli</name>
    <dbReference type="NCBI Taxonomy" id="2070368"/>
    <lineage>
        <taxon>Bacteria</taxon>
        <taxon>Bacillati</taxon>
        <taxon>Actinomycetota</taxon>
        <taxon>Actinomycetes</taxon>
        <taxon>Streptosporangiales</taxon>
        <taxon>Streptosporangiaceae</taxon>
        <taxon>Nonomuraea</taxon>
    </lineage>
</organism>
<evidence type="ECO:0000313" key="2">
    <source>
        <dbReference type="EMBL" id="PZG20935.1"/>
    </source>
</evidence>
<reference evidence="2 3" key="1">
    <citation type="submission" date="2018-01" db="EMBL/GenBank/DDBJ databases">
        <title>Draft genome sequence of Nonomuraea sp. KC333.</title>
        <authorList>
            <person name="Sahin N."/>
            <person name="Saygin H."/>
            <person name="Ay H."/>
        </authorList>
    </citation>
    <scope>NUCLEOTIDE SEQUENCE [LARGE SCALE GENOMIC DNA]</scope>
    <source>
        <strain evidence="2 3">KC333</strain>
    </source>
</reference>
<dbReference type="Proteomes" id="UP000249304">
    <property type="component" value="Unassembled WGS sequence"/>
</dbReference>
<sequence>MKIVERSRMFMFGSWSTVKPVRGVVGFGKGKIVATDMKNPNLGLRGTRNICIGKRGYESYVQRDPDDPLPPGKTWFTYDRPPCRLVLKSGFVDLADQDTLRAVLATTTDKRPAGVYDGVRTTLYQGTITFAQLGKAKPNLRIGFRSKPTGKHGTWKVSWRLWIGGDQLIRRAWSSWREPNDGPNKSPGDDRYYAFVDDLRLSDWGMKVDIKPPPADETVSSEELHD</sequence>
<protein>
    <submittedName>
        <fullName evidence="2">Uncharacterized protein</fullName>
    </submittedName>
</protein>
<comment type="caution">
    <text evidence="2">The sequence shown here is derived from an EMBL/GenBank/DDBJ whole genome shotgun (WGS) entry which is preliminary data.</text>
</comment>
<evidence type="ECO:0000313" key="3">
    <source>
        <dbReference type="Proteomes" id="UP000249304"/>
    </source>
</evidence>
<evidence type="ECO:0000256" key="1">
    <source>
        <dbReference type="SAM" id="MobiDB-lite"/>
    </source>
</evidence>
<keyword evidence="3" id="KW-1185">Reference proteome</keyword>
<proteinExistence type="predicted"/>
<gene>
    <name evidence="2" type="ORF">C1J01_08020</name>
</gene>